<keyword evidence="12" id="KW-1185">Reference proteome</keyword>
<dbReference type="Pfam" id="PF00622">
    <property type="entry name" value="SPRY"/>
    <property type="match status" value="1"/>
</dbReference>
<dbReference type="PRINTS" id="PR01407">
    <property type="entry name" value="BUTYPHLNCDUF"/>
</dbReference>
<dbReference type="InterPro" id="IPR013083">
    <property type="entry name" value="Znf_RING/FYVE/PHD"/>
</dbReference>
<feature type="domain" description="RING-type" evidence="9">
    <location>
        <begin position="16"/>
        <end position="56"/>
    </location>
</feature>
<evidence type="ECO:0000259" key="11">
    <source>
        <dbReference type="PROSITE" id="PS50188"/>
    </source>
</evidence>
<accession>A0A1U7QXP2</accession>
<dbReference type="PROSITE" id="PS50188">
    <property type="entry name" value="B302_SPRY"/>
    <property type="match status" value="1"/>
</dbReference>
<comment type="subcellular location">
    <subcellularLocation>
        <location evidence="1">Cytoplasm</location>
    </subcellularLocation>
</comment>
<protein>
    <submittedName>
        <fullName evidence="13">Tripartite motif-containing protein 75</fullName>
    </submittedName>
</protein>
<dbReference type="InterPro" id="IPR043136">
    <property type="entry name" value="B30.2/SPRY_sf"/>
</dbReference>
<dbReference type="SMART" id="SM00449">
    <property type="entry name" value="SPRY"/>
    <property type="match status" value="1"/>
</dbReference>
<reference evidence="13" key="1">
    <citation type="submission" date="2025-08" db="UniProtKB">
        <authorList>
            <consortium name="RefSeq"/>
        </authorList>
    </citation>
    <scope>IDENTIFICATION</scope>
    <source>
        <tissue evidence="13">Liver</tissue>
    </source>
</reference>
<dbReference type="InterPro" id="IPR003877">
    <property type="entry name" value="SPRY_dom"/>
</dbReference>
<dbReference type="AlphaFoldDB" id="A0A1U7QXP2"/>
<dbReference type="InterPro" id="IPR001841">
    <property type="entry name" value="Znf_RING"/>
</dbReference>
<dbReference type="Gene3D" id="3.30.160.60">
    <property type="entry name" value="Classic Zinc Finger"/>
    <property type="match status" value="1"/>
</dbReference>
<dbReference type="InterPro" id="IPR006574">
    <property type="entry name" value="PRY"/>
</dbReference>
<evidence type="ECO:0000256" key="3">
    <source>
        <dbReference type="ARBA" id="ARBA00022490"/>
    </source>
</evidence>
<dbReference type="InterPro" id="IPR001870">
    <property type="entry name" value="B30.2/SPRY"/>
</dbReference>
<dbReference type="Pfam" id="PF00097">
    <property type="entry name" value="zf-C3HC4"/>
    <property type="match status" value="1"/>
</dbReference>
<feature type="domain" description="B box-type" evidence="10">
    <location>
        <begin position="88"/>
        <end position="130"/>
    </location>
</feature>
<evidence type="ECO:0000256" key="1">
    <source>
        <dbReference type="ARBA" id="ARBA00004496"/>
    </source>
</evidence>
<evidence type="ECO:0000259" key="10">
    <source>
        <dbReference type="PROSITE" id="PS50119"/>
    </source>
</evidence>
<dbReference type="PROSITE" id="PS50089">
    <property type="entry name" value="ZF_RING_2"/>
    <property type="match status" value="1"/>
</dbReference>
<evidence type="ECO:0000256" key="8">
    <source>
        <dbReference type="SAM" id="Coils"/>
    </source>
</evidence>
<dbReference type="FunFam" id="2.60.120.920:FF:000004">
    <property type="entry name" value="Butyrophilin subfamily 1 member A1"/>
    <property type="match status" value="1"/>
</dbReference>
<feature type="coiled-coil region" evidence="8">
    <location>
        <begin position="170"/>
        <end position="197"/>
    </location>
</feature>
<keyword evidence="6" id="KW-0862">Zinc</keyword>
<evidence type="ECO:0000313" key="13">
    <source>
        <dbReference type="RefSeq" id="XP_005075270.1"/>
    </source>
</evidence>
<dbReference type="InterPro" id="IPR013320">
    <property type="entry name" value="ConA-like_dom_sf"/>
</dbReference>
<comment type="similarity">
    <text evidence="2">Belongs to the TRIM/RBCC family.</text>
</comment>
<sequence length="469" mass="53497">MSRASVSARLQEQFQCHICLCDLQTPVTTECGHNFCFYCLQTYVGMQPTFSCPTCQHRCQVMNLAANAQLRDMIEMAQQLHRQTGDRKGQKVTTRCAHGVSAHFCEDDLQLVCHQCAGPESHNGHQVTPIAQAAAHHRERFRGIIKSLKIQVKEVQELRSFQTGRTQALREQVEAQRRELTSEFEQLNRFLDREQQAAFSRLKDEEKDIKQRLSENMVALENYISKLRGLVGHVVASRTLSDAEMLSTVQDFYKSSKSLRKPAIFSAQLRREAYNFPLQYSALQKVIQQFTVNVILDPESAHPQLLVSEDKKCVTLLKKKQHIPGSFKRFTSSPVVLGYPYFSSGRHFWEVKVGEKPEWAIGICKANLFTGARWSSVPQGCWRIVWQGDCFDVSGADPNFQQKATRASCIGVFLDYELGEVSFYSMPEKSHICTFRDTFTEPVCPYFYLGLHSEPLTLCSATDSRWPLL</sequence>
<evidence type="ECO:0000259" key="9">
    <source>
        <dbReference type="PROSITE" id="PS50089"/>
    </source>
</evidence>
<evidence type="ECO:0000256" key="6">
    <source>
        <dbReference type="ARBA" id="ARBA00022833"/>
    </source>
</evidence>
<dbReference type="Gene3D" id="2.60.120.920">
    <property type="match status" value="1"/>
</dbReference>
<dbReference type="CDD" id="cd19756">
    <property type="entry name" value="Bbox2"/>
    <property type="match status" value="1"/>
</dbReference>
<keyword evidence="3" id="KW-0963">Cytoplasm</keyword>
<keyword evidence="4" id="KW-0479">Metal-binding</keyword>
<evidence type="ECO:0000256" key="4">
    <source>
        <dbReference type="ARBA" id="ARBA00022723"/>
    </source>
</evidence>
<dbReference type="SMART" id="SM00184">
    <property type="entry name" value="RING"/>
    <property type="match status" value="1"/>
</dbReference>
<dbReference type="Gene3D" id="3.30.40.10">
    <property type="entry name" value="Zinc/RING finger domain, C3HC4 (zinc finger)"/>
    <property type="match status" value="1"/>
</dbReference>
<dbReference type="PROSITE" id="PS00518">
    <property type="entry name" value="ZF_RING_1"/>
    <property type="match status" value="1"/>
</dbReference>
<proteinExistence type="inferred from homology"/>
<gene>
    <name evidence="13" type="primary">LOC101825842</name>
</gene>
<feature type="domain" description="B30.2/SPRY" evidence="11">
    <location>
        <begin position="274"/>
        <end position="465"/>
    </location>
</feature>
<keyword evidence="5 7" id="KW-0863">Zinc-finger</keyword>
<evidence type="ECO:0000256" key="5">
    <source>
        <dbReference type="ARBA" id="ARBA00022771"/>
    </source>
</evidence>
<dbReference type="eggNOG" id="KOG2177">
    <property type="taxonomic scope" value="Eukaryota"/>
</dbReference>
<dbReference type="InterPro" id="IPR003879">
    <property type="entry name" value="Butyrophylin_SPRY"/>
</dbReference>
<dbReference type="PROSITE" id="PS50119">
    <property type="entry name" value="ZF_BBOX"/>
    <property type="match status" value="1"/>
</dbReference>
<dbReference type="InterPro" id="IPR050143">
    <property type="entry name" value="TRIM/RBCC"/>
</dbReference>
<organism evidence="12 13">
    <name type="scientific">Mesocricetus auratus</name>
    <name type="common">Golden hamster</name>
    <dbReference type="NCBI Taxonomy" id="10036"/>
    <lineage>
        <taxon>Eukaryota</taxon>
        <taxon>Metazoa</taxon>
        <taxon>Chordata</taxon>
        <taxon>Craniata</taxon>
        <taxon>Vertebrata</taxon>
        <taxon>Euteleostomi</taxon>
        <taxon>Mammalia</taxon>
        <taxon>Eutheria</taxon>
        <taxon>Euarchontoglires</taxon>
        <taxon>Glires</taxon>
        <taxon>Rodentia</taxon>
        <taxon>Myomorpha</taxon>
        <taxon>Muroidea</taxon>
        <taxon>Cricetidae</taxon>
        <taxon>Cricetinae</taxon>
        <taxon>Mesocricetus</taxon>
    </lineage>
</organism>
<dbReference type="Pfam" id="PF13765">
    <property type="entry name" value="PRY"/>
    <property type="match status" value="1"/>
</dbReference>
<dbReference type="RefSeq" id="XP_005075270.1">
    <property type="nucleotide sequence ID" value="XM_005075213.3"/>
</dbReference>
<dbReference type="InterPro" id="IPR035785">
    <property type="entry name" value="SPRY/PRY_TRIM75"/>
</dbReference>
<dbReference type="KEGG" id="maua:101825842"/>
<dbReference type="InterPro" id="IPR018957">
    <property type="entry name" value="Znf_C3HC4_RING-type"/>
</dbReference>
<evidence type="ECO:0000313" key="12">
    <source>
        <dbReference type="Proteomes" id="UP000886700"/>
    </source>
</evidence>
<dbReference type="PANTHER" id="PTHR24103">
    <property type="entry name" value="E3 UBIQUITIN-PROTEIN LIGASE TRIM"/>
    <property type="match status" value="1"/>
</dbReference>
<dbReference type="GO" id="GO:0005737">
    <property type="term" value="C:cytoplasm"/>
    <property type="evidence" value="ECO:0007669"/>
    <property type="project" value="UniProtKB-SubCell"/>
</dbReference>
<dbReference type="SUPFAM" id="SSF57850">
    <property type="entry name" value="RING/U-box"/>
    <property type="match status" value="1"/>
</dbReference>
<evidence type="ECO:0000256" key="2">
    <source>
        <dbReference type="ARBA" id="ARBA00008518"/>
    </source>
</evidence>
<dbReference type="GeneID" id="101825842"/>
<dbReference type="GO" id="GO:0008270">
    <property type="term" value="F:zinc ion binding"/>
    <property type="evidence" value="ECO:0007669"/>
    <property type="project" value="UniProtKB-KW"/>
</dbReference>
<dbReference type="InterPro" id="IPR000315">
    <property type="entry name" value="Znf_B-box"/>
</dbReference>
<name>A0A1U7QXP2_MESAU</name>
<evidence type="ECO:0000256" key="7">
    <source>
        <dbReference type="PROSITE-ProRule" id="PRU00024"/>
    </source>
</evidence>
<dbReference type="SUPFAM" id="SSF57845">
    <property type="entry name" value="B-box zinc-binding domain"/>
    <property type="match status" value="1"/>
</dbReference>
<dbReference type="SUPFAM" id="SSF49899">
    <property type="entry name" value="Concanavalin A-like lectins/glucanases"/>
    <property type="match status" value="1"/>
</dbReference>
<dbReference type="OrthoDB" id="128536at2759"/>
<dbReference type="Proteomes" id="UP000886700">
    <property type="component" value="Unplaced"/>
</dbReference>
<dbReference type="CDD" id="cd15829">
    <property type="entry name" value="SPRY_PRY_TRIM75"/>
    <property type="match status" value="1"/>
</dbReference>
<dbReference type="SMART" id="SM00589">
    <property type="entry name" value="PRY"/>
    <property type="match status" value="1"/>
</dbReference>
<dbReference type="InterPro" id="IPR017907">
    <property type="entry name" value="Znf_RING_CS"/>
</dbReference>
<keyword evidence="8" id="KW-0175">Coiled coil</keyword>